<name>A0A9P0LGZ6_ACAOB</name>
<gene>
    <name evidence="2" type="ORF">ACAOBT_LOCUS20018</name>
</gene>
<feature type="compositionally biased region" description="Basic residues" evidence="1">
    <location>
        <begin position="77"/>
        <end position="98"/>
    </location>
</feature>
<accession>A0A9P0LGZ6</accession>
<reference evidence="2" key="1">
    <citation type="submission" date="2022-03" db="EMBL/GenBank/DDBJ databases">
        <authorList>
            <person name="Sayadi A."/>
        </authorList>
    </citation>
    <scope>NUCLEOTIDE SEQUENCE</scope>
</reference>
<dbReference type="OrthoDB" id="2160351at2759"/>
<evidence type="ECO:0000256" key="1">
    <source>
        <dbReference type="SAM" id="MobiDB-lite"/>
    </source>
</evidence>
<dbReference type="Proteomes" id="UP001152888">
    <property type="component" value="Unassembled WGS sequence"/>
</dbReference>
<evidence type="ECO:0000313" key="3">
    <source>
        <dbReference type="Proteomes" id="UP001152888"/>
    </source>
</evidence>
<comment type="caution">
    <text evidence="2">The sequence shown here is derived from an EMBL/GenBank/DDBJ whole genome shotgun (WGS) entry which is preliminary data.</text>
</comment>
<dbReference type="EMBL" id="CAKOFQ010007103">
    <property type="protein sequence ID" value="CAH1991012.1"/>
    <property type="molecule type" value="Genomic_DNA"/>
</dbReference>
<sequence length="122" mass="14433">MQTASPFLYKLNILHLKSIHTCAVVLKQFTGFLSIDTMKVFIYLALVLATLAAYFQELDAAPSPNADAEPDHEYHRQYQHHYPKHGQYQHRQYQHHQPQHQNHEQQYGHHGQYGYRYGSYNH</sequence>
<protein>
    <submittedName>
        <fullName evidence="2">Uncharacterized protein</fullName>
    </submittedName>
</protein>
<organism evidence="2 3">
    <name type="scientific">Acanthoscelides obtectus</name>
    <name type="common">Bean weevil</name>
    <name type="synonym">Bruchus obtectus</name>
    <dbReference type="NCBI Taxonomy" id="200917"/>
    <lineage>
        <taxon>Eukaryota</taxon>
        <taxon>Metazoa</taxon>
        <taxon>Ecdysozoa</taxon>
        <taxon>Arthropoda</taxon>
        <taxon>Hexapoda</taxon>
        <taxon>Insecta</taxon>
        <taxon>Pterygota</taxon>
        <taxon>Neoptera</taxon>
        <taxon>Endopterygota</taxon>
        <taxon>Coleoptera</taxon>
        <taxon>Polyphaga</taxon>
        <taxon>Cucujiformia</taxon>
        <taxon>Chrysomeloidea</taxon>
        <taxon>Chrysomelidae</taxon>
        <taxon>Bruchinae</taxon>
        <taxon>Bruchini</taxon>
        <taxon>Acanthoscelides</taxon>
    </lineage>
</organism>
<proteinExistence type="predicted"/>
<keyword evidence="3" id="KW-1185">Reference proteome</keyword>
<dbReference type="AlphaFoldDB" id="A0A9P0LGZ6"/>
<feature type="region of interest" description="Disordered" evidence="1">
    <location>
        <begin position="61"/>
        <end position="111"/>
    </location>
</feature>
<evidence type="ECO:0000313" key="2">
    <source>
        <dbReference type="EMBL" id="CAH1991012.1"/>
    </source>
</evidence>